<evidence type="ECO:0000256" key="1">
    <source>
        <dbReference type="SAM" id="MobiDB-lite"/>
    </source>
</evidence>
<sequence>MTLNLTALEIAERTKDGRLFCVQVVTDCLNRIEETDGAIGAWAFLDPDLALAQAEELDRKRQNGKPLGPLHGVPVGLKDIIDTADMPTECGSPIHAGRRPPADAGVVNKIREAGAIVLGKTVTTEFAFMHPSNTRNPHNAAHTPGGSSSGSAAAVAAGHVPLALGTQTNGSVIRPASFCGVIGFKPSRGIISRAGVLQTSATLDQMGIFARNLNDAAAFADALGGYDRLDPATYARPKPAMLAGARTTPPVEPLLAWFDLPFNDRLSTTARAAFDELLDVLGPRVERVPTPAGFGDLIDHHRVIHEYEIWRNLEDRAEQHWDQLSDTIKPILTRARAIPDDRYAQARAMANGADNFFIQFFNDFDAILAPSSTGEAPEISAGTGDPIFCTLWTLSGLPALSLPVLAAENDLPIGVQLIGSHEEDDRLFRTAAWFLQTLDGPGEEISTPGNGAENA</sequence>
<feature type="compositionally biased region" description="Low complexity" evidence="1">
    <location>
        <begin position="140"/>
        <end position="152"/>
    </location>
</feature>
<dbReference type="Pfam" id="PF01425">
    <property type="entry name" value="Amidase"/>
    <property type="match status" value="1"/>
</dbReference>
<evidence type="ECO:0000313" key="3">
    <source>
        <dbReference type="EMBL" id="VAW15032.1"/>
    </source>
</evidence>
<dbReference type="InterPro" id="IPR023631">
    <property type="entry name" value="Amidase_dom"/>
</dbReference>
<protein>
    <submittedName>
        <fullName evidence="3">Amidase</fullName>
    </submittedName>
</protein>
<feature type="domain" description="Amidase" evidence="2">
    <location>
        <begin position="24"/>
        <end position="427"/>
    </location>
</feature>
<dbReference type="InterPro" id="IPR036928">
    <property type="entry name" value="AS_sf"/>
</dbReference>
<feature type="region of interest" description="Disordered" evidence="1">
    <location>
        <begin position="132"/>
        <end position="152"/>
    </location>
</feature>
<dbReference type="Gene3D" id="3.90.1300.10">
    <property type="entry name" value="Amidase signature (AS) domain"/>
    <property type="match status" value="1"/>
</dbReference>
<dbReference type="SUPFAM" id="SSF75304">
    <property type="entry name" value="Amidase signature (AS) enzymes"/>
    <property type="match status" value="1"/>
</dbReference>
<dbReference type="PANTHER" id="PTHR11895">
    <property type="entry name" value="TRANSAMIDASE"/>
    <property type="match status" value="1"/>
</dbReference>
<gene>
    <name evidence="3" type="ORF">MNBD_ALPHA09-810</name>
</gene>
<name>A0A3B0TKP4_9ZZZZ</name>
<proteinExistence type="predicted"/>
<reference evidence="3" key="1">
    <citation type="submission" date="2018-06" db="EMBL/GenBank/DDBJ databases">
        <authorList>
            <person name="Zhirakovskaya E."/>
        </authorList>
    </citation>
    <scope>NUCLEOTIDE SEQUENCE</scope>
</reference>
<dbReference type="AlphaFoldDB" id="A0A3B0TKP4"/>
<evidence type="ECO:0000259" key="2">
    <source>
        <dbReference type="Pfam" id="PF01425"/>
    </source>
</evidence>
<organism evidence="3">
    <name type="scientific">hydrothermal vent metagenome</name>
    <dbReference type="NCBI Taxonomy" id="652676"/>
    <lineage>
        <taxon>unclassified sequences</taxon>
        <taxon>metagenomes</taxon>
        <taxon>ecological metagenomes</taxon>
    </lineage>
</organism>
<accession>A0A3B0TKP4</accession>
<dbReference type="InterPro" id="IPR000120">
    <property type="entry name" value="Amidase"/>
</dbReference>
<dbReference type="EMBL" id="UOEM01000082">
    <property type="protein sequence ID" value="VAW15032.1"/>
    <property type="molecule type" value="Genomic_DNA"/>
</dbReference>
<dbReference type="PANTHER" id="PTHR11895:SF151">
    <property type="entry name" value="GLUTAMYL-TRNA(GLN) AMIDOTRANSFERASE SUBUNIT A"/>
    <property type="match status" value="1"/>
</dbReference>
<dbReference type="GO" id="GO:0003824">
    <property type="term" value="F:catalytic activity"/>
    <property type="evidence" value="ECO:0007669"/>
    <property type="project" value="InterPro"/>
</dbReference>